<feature type="compositionally biased region" description="Basic and acidic residues" evidence="1">
    <location>
        <begin position="25"/>
        <end position="35"/>
    </location>
</feature>
<feature type="compositionally biased region" description="Basic and acidic residues" evidence="1">
    <location>
        <begin position="53"/>
        <end position="62"/>
    </location>
</feature>
<comment type="caution">
    <text evidence="2">The sequence shown here is derived from an EMBL/GenBank/DDBJ whole genome shotgun (WGS) entry which is preliminary data.</text>
</comment>
<dbReference type="AlphaFoldDB" id="A0ABD3HNE9"/>
<sequence>MSPPQPNQTPKSYAAAASPLPAHTPDTDQEMKWSESSDGDNSDGEQYNLSDVAGDKANDQEYMKERKWRRSVMREVTTAYSKLPDRTGRSDDEEVIIEHTLNFDAQLRIQNRKRKLEDCTVVSCTVDLSPSRDGFLQWLYQEVENKAAVQIAHVQDVFHLAKRKSGPRYTRQAIRGNRLDQARLDRVYLNRGGDWILQVPEIEHDSREALSDHISVIFSVQVECSVRKKKCRKTSYLKMDVDSLKCPARREKAKPAWEEGWRLSPDLIGAWELAWGKMKEVFKEFRAKDRRMLSKLQVKQAELAVLRLTLDEDKEKSWSCLGTLEQEVHRLELIEASIMRRRSRITWAKEGDECTKFFFSCLKTKQQRERMGTLLDEQGVTIEDEECILDRIHTFYSSLYR</sequence>
<dbReference type="Proteomes" id="UP001633002">
    <property type="component" value="Unassembled WGS sequence"/>
</dbReference>
<accession>A0ABD3HNE9</accession>
<protein>
    <submittedName>
        <fullName evidence="2">Uncharacterized protein</fullName>
    </submittedName>
</protein>
<gene>
    <name evidence="2" type="ORF">R1sor_005261</name>
</gene>
<proteinExistence type="predicted"/>
<dbReference type="EMBL" id="JBJQOH010000003">
    <property type="protein sequence ID" value="KAL3691610.1"/>
    <property type="molecule type" value="Genomic_DNA"/>
</dbReference>
<keyword evidence="3" id="KW-1185">Reference proteome</keyword>
<organism evidence="2 3">
    <name type="scientific">Riccia sorocarpa</name>
    <dbReference type="NCBI Taxonomy" id="122646"/>
    <lineage>
        <taxon>Eukaryota</taxon>
        <taxon>Viridiplantae</taxon>
        <taxon>Streptophyta</taxon>
        <taxon>Embryophyta</taxon>
        <taxon>Marchantiophyta</taxon>
        <taxon>Marchantiopsida</taxon>
        <taxon>Marchantiidae</taxon>
        <taxon>Marchantiales</taxon>
        <taxon>Ricciaceae</taxon>
        <taxon>Riccia</taxon>
    </lineage>
</organism>
<evidence type="ECO:0000313" key="2">
    <source>
        <dbReference type="EMBL" id="KAL3691610.1"/>
    </source>
</evidence>
<feature type="region of interest" description="Disordered" evidence="1">
    <location>
        <begin position="1"/>
        <end position="62"/>
    </location>
</feature>
<evidence type="ECO:0000313" key="3">
    <source>
        <dbReference type="Proteomes" id="UP001633002"/>
    </source>
</evidence>
<name>A0ABD3HNE9_9MARC</name>
<evidence type="ECO:0000256" key="1">
    <source>
        <dbReference type="SAM" id="MobiDB-lite"/>
    </source>
</evidence>
<reference evidence="2 3" key="1">
    <citation type="submission" date="2024-09" db="EMBL/GenBank/DDBJ databases">
        <title>Chromosome-scale assembly of Riccia sorocarpa.</title>
        <authorList>
            <person name="Paukszto L."/>
        </authorList>
    </citation>
    <scope>NUCLEOTIDE SEQUENCE [LARGE SCALE GENOMIC DNA]</scope>
    <source>
        <strain evidence="2">LP-2024</strain>
        <tissue evidence="2">Aerial parts of the thallus</tissue>
    </source>
</reference>